<feature type="domain" description="PIK helical" evidence="8">
    <location>
        <begin position="120"/>
        <end position="297"/>
    </location>
</feature>
<evidence type="ECO:0000256" key="1">
    <source>
        <dbReference type="ARBA" id="ARBA00012073"/>
    </source>
</evidence>
<dbReference type="InterPro" id="IPR016024">
    <property type="entry name" value="ARM-type_fold"/>
</dbReference>
<dbReference type="EMBL" id="CP000583">
    <property type="protein sequence ID" value="ABO95200.1"/>
    <property type="molecule type" value="Genomic_DNA"/>
</dbReference>
<dbReference type="PROSITE" id="PS51545">
    <property type="entry name" value="PIK_HELICAL"/>
    <property type="match status" value="1"/>
</dbReference>
<evidence type="ECO:0000256" key="2">
    <source>
        <dbReference type="ARBA" id="ARBA00022679"/>
    </source>
</evidence>
<keyword evidence="2 6" id="KW-0808">Transferase</keyword>
<dbReference type="OMA" id="LHKFAQY"/>
<dbReference type="HOGENOM" id="CLU_004869_2_0_1"/>
<dbReference type="SMART" id="SM00146">
    <property type="entry name" value="PI3Kc"/>
    <property type="match status" value="1"/>
</dbReference>
<reference evidence="9 10" key="1">
    <citation type="journal article" date="2007" name="Proc. Natl. Acad. Sci. U.S.A.">
        <title>The tiny eukaryote Ostreococcus provides genomic insights into the paradox of plankton speciation.</title>
        <authorList>
            <person name="Palenik B."/>
            <person name="Grimwood J."/>
            <person name="Aerts A."/>
            <person name="Rouze P."/>
            <person name="Salamov A."/>
            <person name="Putnam N."/>
            <person name="Dupont C."/>
            <person name="Jorgensen R."/>
            <person name="Derelle E."/>
            <person name="Rombauts S."/>
            <person name="Zhou K."/>
            <person name="Otillar R."/>
            <person name="Merchant S.S."/>
            <person name="Podell S."/>
            <person name="Gaasterland T."/>
            <person name="Napoli C."/>
            <person name="Gendler K."/>
            <person name="Manuell A."/>
            <person name="Tai V."/>
            <person name="Vallon O."/>
            <person name="Piganeau G."/>
            <person name="Jancek S."/>
            <person name="Heijde M."/>
            <person name="Jabbari K."/>
            <person name="Bowler C."/>
            <person name="Lohr M."/>
            <person name="Robbens S."/>
            <person name="Werner G."/>
            <person name="Dubchak I."/>
            <person name="Pazour G.J."/>
            <person name="Ren Q."/>
            <person name="Paulsen I."/>
            <person name="Delwiche C."/>
            <person name="Schmutz J."/>
            <person name="Rokhsar D."/>
            <person name="Van de Peer Y."/>
            <person name="Moreau H."/>
            <person name="Grigoriev I.V."/>
        </authorList>
    </citation>
    <scope>NUCLEOTIDE SEQUENCE [LARGE SCALE GENOMIC DNA]</scope>
    <source>
        <strain evidence="9 10">CCE9901</strain>
    </source>
</reference>
<dbReference type="InterPro" id="IPR057756">
    <property type="entry name" value="PI3-kinase_type3/VPS34_cat"/>
</dbReference>
<dbReference type="Gene3D" id="1.10.1070.11">
    <property type="entry name" value="Phosphatidylinositol 3-/4-kinase, catalytic domain"/>
    <property type="match status" value="1"/>
</dbReference>
<protein>
    <recommendedName>
        <fullName evidence="1">phosphatidylinositol 3-kinase</fullName>
        <ecNumber evidence="1">2.7.1.137</ecNumber>
    </recommendedName>
</protein>
<dbReference type="CDD" id="cd00896">
    <property type="entry name" value="PI3Kc_III"/>
    <property type="match status" value="1"/>
</dbReference>
<dbReference type="STRING" id="436017.A4RU70"/>
<evidence type="ECO:0000259" key="8">
    <source>
        <dbReference type="PROSITE" id="PS51545"/>
    </source>
</evidence>
<evidence type="ECO:0000259" key="7">
    <source>
        <dbReference type="PROSITE" id="PS50290"/>
    </source>
</evidence>
<dbReference type="InterPro" id="IPR042236">
    <property type="entry name" value="PI3K_accessory_sf"/>
</dbReference>
<sequence>MEQQAELQQLESFLVQYEQGTLPSVNWLDNLVFSRIRDARSMQLRIAQATDDFFQLLVELPVYVRPVIFRERREDVEPLEIHSWQRLTWLVDDEVNLMLENPAERKHQKLSRSVGRGVIDMELKPDGAEKRRLSAIIQLPPTRPLDMESQNLLWKFRFAISHDPRALTKFLKCVDWSDPAETQASVQLMREWAPIGPAAALELLTPTFSNSEVRRYAVSILRQAENEDLLLYLLQLVQALRYETADDNELAKFLVERAVANEVVGNYLYWYVLVQRTPPPAERSMSAFRMFERASRAKDTRGRSVWETLKFQRELMEKITIITQEVNTLRGARKVERLRAILSSDNTLGAVLTSFPQAIPNPLNPTVLTTGILASESNVFKSALSPLKLAFQTLTGDSATMIFKKGDDLRQDQLCVQMISLMDKLLKRENLDLKLTSYRVLATGNDTGLIEFVKSQGLADILKEHEKLTTYIALHNPDPHGPNGCTMTSMMNFVKSCAGYSVITYLLGVGDRHLDNLMLASDGRLFHIDFGFIMGRDPKISPPSMKLCKEMVEAMGEYFSEFKTYCCEAYNILRKSESVVLLLNLFSLMADANIPDININQDYEKALLRFESKFALELDDEAAMQHFISEIHRSSNAFLDPIFERAHRVAQYLR</sequence>
<dbReference type="Gramene" id="ABO95200">
    <property type="protein sequence ID" value="ABO95200"/>
    <property type="gene ID" value="OSTLU_34142"/>
</dbReference>
<dbReference type="GO" id="GO:2000214">
    <property type="term" value="P:regulation of L-proline metabolic process"/>
    <property type="evidence" value="ECO:0007669"/>
    <property type="project" value="EnsemblPlants"/>
</dbReference>
<dbReference type="GO" id="GO:0005777">
    <property type="term" value="C:peroxisome"/>
    <property type="evidence" value="ECO:0007669"/>
    <property type="project" value="TreeGrafter"/>
</dbReference>
<keyword evidence="4 6" id="KW-0418">Kinase</keyword>
<evidence type="ECO:0000256" key="6">
    <source>
        <dbReference type="PIRNR" id="PIRNR000587"/>
    </source>
</evidence>
<evidence type="ECO:0000313" key="9">
    <source>
        <dbReference type="EMBL" id="ABO95200.1"/>
    </source>
</evidence>
<dbReference type="KEGG" id="olu:OSTLU_34142"/>
<dbReference type="GeneID" id="5001041"/>
<dbReference type="SMR" id="A4RU70"/>
<gene>
    <name evidence="9" type="ORF">OSTLU_34142</name>
</gene>
<dbReference type="GO" id="GO:0005524">
    <property type="term" value="F:ATP binding"/>
    <property type="evidence" value="ECO:0007669"/>
    <property type="project" value="UniProtKB-UniRule"/>
</dbReference>
<keyword evidence="10" id="KW-1185">Reference proteome</keyword>
<keyword evidence="3 6" id="KW-0547">Nucleotide-binding</keyword>
<evidence type="ECO:0000256" key="5">
    <source>
        <dbReference type="ARBA" id="ARBA00022840"/>
    </source>
</evidence>
<proteinExistence type="inferred from homology"/>
<dbReference type="GO" id="GO:0009651">
    <property type="term" value="P:response to salt stress"/>
    <property type="evidence" value="ECO:0007669"/>
    <property type="project" value="EnsemblPlants"/>
</dbReference>
<name>A4RU70_OSTLU</name>
<dbReference type="PROSITE" id="PS00915">
    <property type="entry name" value="PI3_4_KINASE_1"/>
    <property type="match status" value="1"/>
</dbReference>
<dbReference type="GO" id="GO:0009751">
    <property type="term" value="P:response to salicylic acid"/>
    <property type="evidence" value="ECO:0007669"/>
    <property type="project" value="EnsemblPlants"/>
</dbReference>
<feature type="domain" description="PI3K/PI4K catalytic" evidence="7">
    <location>
        <begin position="373"/>
        <end position="639"/>
    </location>
</feature>
<dbReference type="GO" id="GO:0072593">
    <property type="term" value="P:reactive oxygen species metabolic process"/>
    <property type="evidence" value="ECO:0007669"/>
    <property type="project" value="EnsemblPlants"/>
</dbReference>
<dbReference type="GO" id="GO:0000045">
    <property type="term" value="P:autophagosome assembly"/>
    <property type="evidence" value="ECO:0007669"/>
    <property type="project" value="TreeGrafter"/>
</dbReference>
<dbReference type="InterPro" id="IPR018936">
    <property type="entry name" value="PI3/4_kinase_CS"/>
</dbReference>
<dbReference type="SMART" id="SM00145">
    <property type="entry name" value="PI3Ka"/>
    <property type="match status" value="1"/>
</dbReference>
<dbReference type="GO" id="GO:0016303">
    <property type="term" value="F:1-phosphatidylinositol-3-kinase activity"/>
    <property type="evidence" value="ECO:0007669"/>
    <property type="project" value="UniProtKB-EC"/>
</dbReference>
<dbReference type="GO" id="GO:0009617">
    <property type="term" value="P:response to bacterium"/>
    <property type="evidence" value="ECO:0007669"/>
    <property type="project" value="EnsemblPlants"/>
</dbReference>
<dbReference type="InterPro" id="IPR000403">
    <property type="entry name" value="PI3/4_kinase_cat_dom"/>
</dbReference>
<dbReference type="AlphaFoldDB" id="A4RU70"/>
<dbReference type="InterPro" id="IPR015433">
    <property type="entry name" value="PI3/4_kinase"/>
</dbReference>
<dbReference type="GO" id="GO:0000407">
    <property type="term" value="C:phagophore assembly site"/>
    <property type="evidence" value="ECO:0007669"/>
    <property type="project" value="TreeGrafter"/>
</dbReference>
<dbReference type="GO" id="GO:0005768">
    <property type="term" value="C:endosome"/>
    <property type="evidence" value="ECO:0007669"/>
    <property type="project" value="TreeGrafter"/>
</dbReference>
<dbReference type="GO" id="GO:0034271">
    <property type="term" value="C:phosphatidylinositol 3-kinase complex, class III, type I"/>
    <property type="evidence" value="ECO:0007669"/>
    <property type="project" value="TreeGrafter"/>
</dbReference>
<evidence type="ECO:0000256" key="4">
    <source>
        <dbReference type="ARBA" id="ARBA00022777"/>
    </source>
</evidence>
<dbReference type="PANTHER" id="PTHR10048">
    <property type="entry name" value="PHOSPHATIDYLINOSITOL KINASE"/>
    <property type="match status" value="1"/>
</dbReference>
<dbReference type="SUPFAM" id="SSF48371">
    <property type="entry name" value="ARM repeat"/>
    <property type="match status" value="1"/>
</dbReference>
<dbReference type="eggNOG" id="KOG0906">
    <property type="taxonomic scope" value="Eukaryota"/>
</dbReference>
<accession>A4RU70</accession>
<dbReference type="Gene3D" id="3.30.1010.10">
    <property type="entry name" value="Phosphatidylinositol 3-kinase Catalytic Subunit, Chain A, domain 4"/>
    <property type="match status" value="1"/>
</dbReference>
<dbReference type="Gene3D" id="1.25.40.70">
    <property type="entry name" value="Phosphatidylinositol 3-kinase, accessory domain (PIK)"/>
    <property type="match status" value="1"/>
</dbReference>
<dbReference type="FunFam" id="3.30.1010.10:FF:000002">
    <property type="entry name" value="Phosphatidylinositol 3-kinase catalytic subunit type 3"/>
    <property type="match status" value="1"/>
</dbReference>
<keyword evidence="5 6" id="KW-0067">ATP-binding</keyword>
<dbReference type="InterPro" id="IPR001263">
    <property type="entry name" value="PI3K_accessory_dom"/>
</dbReference>
<dbReference type="PROSITE" id="PS00916">
    <property type="entry name" value="PI3_4_KINASE_2"/>
    <property type="match status" value="1"/>
</dbReference>
<dbReference type="Pfam" id="PF00454">
    <property type="entry name" value="PI3_PI4_kinase"/>
    <property type="match status" value="1"/>
</dbReference>
<dbReference type="PIRSF" id="PIRSF000587">
    <property type="entry name" value="PI3K_Vps34"/>
    <property type="match status" value="1"/>
</dbReference>
<dbReference type="RefSeq" id="XP_001416907.1">
    <property type="nucleotide sequence ID" value="XM_001416870.1"/>
</dbReference>
<dbReference type="Pfam" id="PF00613">
    <property type="entry name" value="PI3Ka"/>
    <property type="match status" value="1"/>
</dbReference>
<dbReference type="OrthoDB" id="67688at2759"/>
<dbReference type="GO" id="GO:0006897">
    <property type="term" value="P:endocytosis"/>
    <property type="evidence" value="ECO:0007669"/>
    <property type="project" value="EnsemblPlants"/>
</dbReference>
<evidence type="ECO:0000313" key="10">
    <source>
        <dbReference type="Proteomes" id="UP000001568"/>
    </source>
</evidence>
<organism evidence="9 10">
    <name type="scientific">Ostreococcus lucimarinus (strain CCE9901)</name>
    <dbReference type="NCBI Taxonomy" id="436017"/>
    <lineage>
        <taxon>Eukaryota</taxon>
        <taxon>Viridiplantae</taxon>
        <taxon>Chlorophyta</taxon>
        <taxon>Mamiellophyceae</taxon>
        <taxon>Mamiellales</taxon>
        <taxon>Bathycoccaceae</taxon>
        <taxon>Ostreococcus</taxon>
    </lineage>
</organism>
<dbReference type="GO" id="GO:1900426">
    <property type="term" value="P:positive regulation of defense response to bacterium"/>
    <property type="evidence" value="ECO:0007669"/>
    <property type="project" value="EnsemblPlants"/>
</dbReference>
<dbReference type="InterPro" id="IPR036940">
    <property type="entry name" value="PI3/4_kinase_cat_sf"/>
</dbReference>
<dbReference type="SUPFAM" id="SSF56112">
    <property type="entry name" value="Protein kinase-like (PK-like)"/>
    <property type="match status" value="1"/>
</dbReference>
<dbReference type="InterPro" id="IPR008290">
    <property type="entry name" value="PI3K_Vps34"/>
</dbReference>
<dbReference type="GO" id="GO:0048015">
    <property type="term" value="P:phosphatidylinositol-mediated signaling"/>
    <property type="evidence" value="ECO:0007669"/>
    <property type="project" value="TreeGrafter"/>
</dbReference>
<comment type="similarity">
    <text evidence="6">Belongs to the PI3/PI4-kinase family.</text>
</comment>
<dbReference type="GO" id="GO:0034272">
    <property type="term" value="C:phosphatidylinositol 3-kinase complex, class III, type II"/>
    <property type="evidence" value="ECO:0007669"/>
    <property type="project" value="TreeGrafter"/>
</dbReference>
<dbReference type="GO" id="GO:1902074">
    <property type="term" value="P:response to salt"/>
    <property type="evidence" value="ECO:0007669"/>
    <property type="project" value="EnsemblPlants"/>
</dbReference>
<dbReference type="PROSITE" id="PS50290">
    <property type="entry name" value="PI3_4_KINASE_3"/>
    <property type="match status" value="1"/>
</dbReference>
<dbReference type="EC" id="2.7.1.137" evidence="1"/>
<dbReference type="InterPro" id="IPR011009">
    <property type="entry name" value="Kinase-like_dom_sf"/>
</dbReference>
<dbReference type="Proteomes" id="UP000001568">
    <property type="component" value="Chromosome 3"/>
</dbReference>
<evidence type="ECO:0000256" key="3">
    <source>
        <dbReference type="ARBA" id="ARBA00022741"/>
    </source>
</evidence>
<dbReference type="PANTHER" id="PTHR10048:SF7">
    <property type="entry name" value="PHOSPHATIDYLINOSITOL 3-KINASE CATALYTIC SUBUNIT TYPE 3"/>
    <property type="match status" value="1"/>
</dbReference>
<dbReference type="GO" id="GO:0090333">
    <property type="term" value="P:regulation of stomatal closure"/>
    <property type="evidence" value="ECO:0007669"/>
    <property type="project" value="EnsemblPlants"/>
</dbReference>